<protein>
    <submittedName>
        <fullName evidence="3">Uncharacterized protein LOC110346061</fullName>
    </submittedName>
</protein>
<feature type="compositionally biased region" description="Gly residues" evidence="1">
    <location>
        <begin position="120"/>
        <end position="129"/>
    </location>
</feature>
<name>A0AAX6RZ72_HETGA</name>
<evidence type="ECO:0000256" key="1">
    <source>
        <dbReference type="SAM" id="MobiDB-lite"/>
    </source>
</evidence>
<feature type="region of interest" description="Disordered" evidence="1">
    <location>
        <begin position="1"/>
        <end position="39"/>
    </location>
</feature>
<organism evidence="2 3">
    <name type="scientific">Heterocephalus glaber</name>
    <name type="common">Naked mole rat</name>
    <dbReference type="NCBI Taxonomy" id="10181"/>
    <lineage>
        <taxon>Eukaryota</taxon>
        <taxon>Metazoa</taxon>
        <taxon>Chordata</taxon>
        <taxon>Craniata</taxon>
        <taxon>Vertebrata</taxon>
        <taxon>Euteleostomi</taxon>
        <taxon>Mammalia</taxon>
        <taxon>Eutheria</taxon>
        <taxon>Euarchontoglires</taxon>
        <taxon>Glires</taxon>
        <taxon>Rodentia</taxon>
        <taxon>Hystricomorpha</taxon>
        <taxon>Bathyergidae</taxon>
        <taxon>Heterocephalus</taxon>
    </lineage>
</organism>
<proteinExistence type="predicted"/>
<accession>A0AAX6RZ72</accession>
<evidence type="ECO:0000313" key="3">
    <source>
        <dbReference type="RefSeq" id="XP_021101459.1"/>
    </source>
</evidence>
<gene>
    <name evidence="3" type="primary">LOC110346061</name>
</gene>
<dbReference type="RefSeq" id="XP_021101459.1">
    <property type="nucleotide sequence ID" value="XM_021245800.1"/>
</dbReference>
<evidence type="ECO:0000313" key="2">
    <source>
        <dbReference type="Proteomes" id="UP000694906"/>
    </source>
</evidence>
<feature type="region of interest" description="Disordered" evidence="1">
    <location>
        <begin position="120"/>
        <end position="157"/>
    </location>
</feature>
<feature type="compositionally biased region" description="Basic residues" evidence="1">
    <location>
        <begin position="1"/>
        <end position="15"/>
    </location>
</feature>
<dbReference type="Proteomes" id="UP000694906">
    <property type="component" value="Unplaced"/>
</dbReference>
<keyword evidence="2" id="KW-1185">Reference proteome</keyword>
<sequence>MRRAGGRFAGRKRGRGVGVRAPPPPALQPRSAPERPHHGLLSWRCPRPPLRAGGGGRCSGAVCSQRKIDSGCHGNACAETQAGRGCGGDTCIRKAGAGAPTPVRGSWVPGAATPGWDGTCGGRGGGGAAEGSVHPRGPGMLPRASPPGGDAGRGLWSPESRISETAEFWSARSSSALVPGLRAHSTSCALAEHHRPATPHPSRSPAAAFISSTRPHCLAPRPWKRPQHCWLGASGSLLHPSWSWTPPLLLLCKL</sequence>
<dbReference type="GeneID" id="110346061"/>
<reference evidence="3" key="1">
    <citation type="submission" date="2025-08" db="UniProtKB">
        <authorList>
            <consortium name="RefSeq"/>
        </authorList>
    </citation>
    <scope>IDENTIFICATION</scope>
</reference>
<dbReference type="AlphaFoldDB" id="A0AAX6RZ72"/>